<dbReference type="EMBL" id="AJYW02000114">
    <property type="protein sequence ID" value="OEE76593.1"/>
    <property type="molecule type" value="Genomic_DNA"/>
</dbReference>
<accession>A0A1E5CZZ4</accession>
<feature type="compositionally biased region" description="Basic and acidic residues" evidence="1">
    <location>
        <begin position="102"/>
        <end position="118"/>
    </location>
</feature>
<gene>
    <name evidence="2" type="ORF">A130_15460</name>
</gene>
<comment type="caution">
    <text evidence="2">The sequence shown here is derived from an EMBL/GenBank/DDBJ whole genome shotgun (WGS) entry which is preliminary data.</text>
</comment>
<evidence type="ECO:0000256" key="1">
    <source>
        <dbReference type="SAM" id="MobiDB-lite"/>
    </source>
</evidence>
<proteinExistence type="predicted"/>
<reference evidence="2 3" key="1">
    <citation type="journal article" date="2012" name="Science">
        <title>Ecological populations of bacteria act as socially cohesive units of antibiotic production and resistance.</title>
        <authorList>
            <person name="Cordero O.X."/>
            <person name="Wildschutte H."/>
            <person name="Kirkup B."/>
            <person name="Proehl S."/>
            <person name="Ngo L."/>
            <person name="Hussain F."/>
            <person name="Le Roux F."/>
            <person name="Mincer T."/>
            <person name="Polz M.F."/>
        </authorList>
    </citation>
    <scope>NUCLEOTIDE SEQUENCE [LARGE SCALE GENOMIC DNA]</scope>
    <source>
        <strain evidence="2 3">FF-238</strain>
    </source>
</reference>
<organism evidence="2 3">
    <name type="scientific">Vibrio genomosp. F6 str. FF-238</name>
    <dbReference type="NCBI Taxonomy" id="1191298"/>
    <lineage>
        <taxon>Bacteria</taxon>
        <taxon>Pseudomonadati</taxon>
        <taxon>Pseudomonadota</taxon>
        <taxon>Gammaproteobacteria</taxon>
        <taxon>Vibrionales</taxon>
        <taxon>Vibrionaceae</taxon>
        <taxon>Vibrio</taxon>
    </lineage>
</organism>
<evidence type="ECO:0000313" key="2">
    <source>
        <dbReference type="EMBL" id="OEE76593.1"/>
    </source>
</evidence>
<protein>
    <submittedName>
        <fullName evidence="2">Uncharacterized protein</fullName>
    </submittedName>
</protein>
<keyword evidence="3" id="KW-1185">Reference proteome</keyword>
<dbReference type="RefSeq" id="WP_017053355.1">
    <property type="nucleotide sequence ID" value="NZ_AJYW02000114.1"/>
</dbReference>
<feature type="region of interest" description="Disordered" evidence="1">
    <location>
        <begin position="102"/>
        <end position="147"/>
    </location>
</feature>
<dbReference type="AlphaFoldDB" id="A0A1E5CZZ4"/>
<name>A0A1E5CZZ4_9VIBR</name>
<evidence type="ECO:0000313" key="3">
    <source>
        <dbReference type="Proteomes" id="UP000094165"/>
    </source>
</evidence>
<sequence length="147" mass="17064">MTNTKIIALTSILTFLSPITMADKPDWAGKGKPNLEEISTASDLKQVERQLDEQGDELEDLIEEKKKKAKKTKNKKDKKMLERELEKLEVKQDEIDDLKEKVKSKKSGFEKQKVKKADQVQNELGKGSEQGQAKKEENSKKWWKFWE</sequence>
<dbReference type="Proteomes" id="UP000094165">
    <property type="component" value="Unassembled WGS sequence"/>
</dbReference>
<feature type="compositionally biased region" description="Basic and acidic residues" evidence="1">
    <location>
        <begin position="132"/>
        <end position="147"/>
    </location>
</feature>